<sequence>MLPPEPAAAVTPNEVSKDYSSSGDIKDGIGDHSKRDEATERHTSTSTSSSPNPACEMPNRVALPPLKTWPSHILHHVISQWFLITMLLLILFASQVQVPSSQQATKSVIVSYLLVSIIFFITGCTLSTSILMQNAGRWKTHLWVQGNCFLTCSALMFGLVSATAAGSGKDGWMDGGLLIGMVFMGCLPTTLASNVVMTGQAGGNVALTVVEVVVGNLIGVFLSPGLVLLYTGVDTWYNGVLPTGSLDDIGAVFRRVLMQLGLSIYVPLAVGQVVRWFFEKQCDLVFKKYKLGKLGAFCILVVQWSTFDQAFRSGAFETIKGSNMAFIVLILMAMFWVYFGIAFGGSWAWYGRKEIISITYCVAAKGLAFGVPLSNAMFRGIGLELSSKLQIPIVIYAAIQMAFGSILVVFFKKWNTNAEKKEKGIREGDETCHSPEVVESHADANGHVSDSHLPDTTTAGEEKAGLNK</sequence>
<evidence type="ECO:0008006" key="5">
    <source>
        <dbReference type="Google" id="ProtNLM"/>
    </source>
</evidence>
<dbReference type="Pfam" id="PF13593">
    <property type="entry name" value="SBF_like"/>
    <property type="match status" value="1"/>
</dbReference>
<feature type="region of interest" description="Disordered" evidence="1">
    <location>
        <begin position="1"/>
        <end position="57"/>
    </location>
</feature>
<feature type="transmembrane region" description="Helical" evidence="2">
    <location>
        <begin position="290"/>
        <end position="307"/>
    </location>
</feature>
<keyword evidence="2" id="KW-1133">Transmembrane helix</keyword>
<feature type="transmembrane region" description="Helical" evidence="2">
    <location>
        <begin position="177"/>
        <end position="197"/>
    </location>
</feature>
<reference evidence="3 4" key="1">
    <citation type="submission" date="2016-10" db="EMBL/GenBank/DDBJ databases">
        <authorList>
            <person name="Varghese N."/>
        </authorList>
    </citation>
    <scope>NUCLEOTIDE SEQUENCE [LARGE SCALE GENOMIC DNA]</scope>
</reference>
<feature type="transmembrane region" description="Helical" evidence="2">
    <location>
        <begin position="209"/>
        <end position="233"/>
    </location>
</feature>
<feature type="transmembrane region" description="Helical" evidence="2">
    <location>
        <begin position="362"/>
        <end position="381"/>
    </location>
</feature>
<organism evidence="3 4">
    <name type="scientific">Zymoseptoria tritici ST99CH_1A5</name>
    <dbReference type="NCBI Taxonomy" id="1276529"/>
    <lineage>
        <taxon>Eukaryota</taxon>
        <taxon>Fungi</taxon>
        <taxon>Dikarya</taxon>
        <taxon>Ascomycota</taxon>
        <taxon>Pezizomycotina</taxon>
        <taxon>Dothideomycetes</taxon>
        <taxon>Dothideomycetidae</taxon>
        <taxon>Mycosphaerellales</taxon>
        <taxon>Mycosphaerellaceae</taxon>
        <taxon>Zymoseptoria</taxon>
    </lineage>
</organism>
<dbReference type="GO" id="GO:0005886">
    <property type="term" value="C:plasma membrane"/>
    <property type="evidence" value="ECO:0007669"/>
    <property type="project" value="TreeGrafter"/>
</dbReference>
<dbReference type="EMBL" id="LT882677">
    <property type="protein sequence ID" value="SMY21707.1"/>
    <property type="molecule type" value="Genomic_DNA"/>
</dbReference>
<dbReference type="PANTHER" id="PTHR18640:SF5">
    <property type="entry name" value="SODIUM_BILE ACID COTRANSPORTER 7"/>
    <property type="match status" value="1"/>
</dbReference>
<feature type="transmembrane region" description="Helical" evidence="2">
    <location>
        <begin position="256"/>
        <end position="278"/>
    </location>
</feature>
<feature type="transmembrane region" description="Helical" evidence="2">
    <location>
        <begin position="393"/>
        <end position="411"/>
    </location>
</feature>
<dbReference type="InterPro" id="IPR016833">
    <property type="entry name" value="Put_Na-Bile_cotransptr"/>
</dbReference>
<dbReference type="AlphaFoldDB" id="A0A1Y6LB52"/>
<feature type="transmembrane region" description="Helical" evidence="2">
    <location>
        <begin position="327"/>
        <end position="350"/>
    </location>
</feature>
<protein>
    <recommendedName>
        <fullName evidence="5">Sodium bile acid symporter family protein</fullName>
    </recommendedName>
</protein>
<evidence type="ECO:0000313" key="4">
    <source>
        <dbReference type="Proteomes" id="UP000215453"/>
    </source>
</evidence>
<keyword evidence="2" id="KW-0472">Membrane</keyword>
<evidence type="ECO:0000256" key="1">
    <source>
        <dbReference type="SAM" id="MobiDB-lite"/>
    </source>
</evidence>
<dbReference type="PANTHER" id="PTHR18640">
    <property type="entry name" value="SOLUTE CARRIER FAMILY 10 MEMBER 7"/>
    <property type="match status" value="1"/>
</dbReference>
<dbReference type="Proteomes" id="UP000215453">
    <property type="component" value="Chromosome 2"/>
</dbReference>
<keyword evidence="2" id="KW-0812">Transmembrane</keyword>
<gene>
    <name evidence="3" type="ORF">ZT1A5_G3145</name>
</gene>
<feature type="transmembrane region" description="Helical" evidence="2">
    <location>
        <begin position="144"/>
        <end position="165"/>
    </location>
</feature>
<feature type="compositionally biased region" description="Basic and acidic residues" evidence="1">
    <location>
        <begin position="24"/>
        <end position="43"/>
    </location>
</feature>
<feature type="region of interest" description="Disordered" evidence="1">
    <location>
        <begin position="422"/>
        <end position="468"/>
    </location>
</feature>
<feature type="transmembrane region" description="Helical" evidence="2">
    <location>
        <begin position="109"/>
        <end position="132"/>
    </location>
</feature>
<dbReference type="Gene3D" id="1.20.1530.20">
    <property type="match status" value="1"/>
</dbReference>
<proteinExistence type="predicted"/>
<evidence type="ECO:0000256" key="2">
    <source>
        <dbReference type="SAM" id="Phobius"/>
    </source>
</evidence>
<feature type="transmembrane region" description="Helical" evidence="2">
    <location>
        <begin position="77"/>
        <end position="97"/>
    </location>
</feature>
<evidence type="ECO:0000313" key="3">
    <source>
        <dbReference type="EMBL" id="SMY21707.1"/>
    </source>
</evidence>
<feature type="compositionally biased region" description="Basic and acidic residues" evidence="1">
    <location>
        <begin position="422"/>
        <end position="453"/>
    </location>
</feature>
<name>A0A1Y6LB52_ZYMTR</name>
<dbReference type="InterPro" id="IPR038770">
    <property type="entry name" value="Na+/solute_symporter_sf"/>
</dbReference>
<accession>A0A1Y6LB52</accession>